<protein>
    <submittedName>
        <fullName evidence="2">Beta-lactamase enzyme family protein</fullName>
    </submittedName>
</protein>
<dbReference type="InterPro" id="IPR012338">
    <property type="entry name" value="Beta-lactam/transpept-like"/>
</dbReference>
<dbReference type="GO" id="GO:0008800">
    <property type="term" value="F:beta-lactamase activity"/>
    <property type="evidence" value="ECO:0007669"/>
    <property type="project" value="InterPro"/>
</dbReference>
<dbReference type="EMBL" id="FOMH01000021">
    <property type="protein sequence ID" value="SFE11230.1"/>
    <property type="molecule type" value="Genomic_DNA"/>
</dbReference>
<reference evidence="3" key="1">
    <citation type="submission" date="2016-10" db="EMBL/GenBank/DDBJ databases">
        <authorList>
            <person name="Varghese N."/>
            <person name="Submissions S."/>
        </authorList>
    </citation>
    <scope>NUCLEOTIDE SEQUENCE [LARGE SCALE GENOMIC DNA]</scope>
    <source>
        <strain evidence="3">CGMCC 1.10370</strain>
    </source>
</reference>
<evidence type="ECO:0000313" key="2">
    <source>
        <dbReference type="EMBL" id="SFE11230.1"/>
    </source>
</evidence>
<dbReference type="Gene3D" id="3.40.710.10">
    <property type="entry name" value="DD-peptidase/beta-lactamase superfamily"/>
    <property type="match status" value="1"/>
</dbReference>
<dbReference type="AlphaFoldDB" id="A0A1I1Y0E1"/>
<dbReference type="RefSeq" id="WP_091499358.1">
    <property type="nucleotide sequence ID" value="NZ_FOMH01000021.1"/>
</dbReference>
<evidence type="ECO:0000259" key="1">
    <source>
        <dbReference type="Pfam" id="PF13354"/>
    </source>
</evidence>
<gene>
    <name evidence="2" type="ORF">SAMN05216297_12132</name>
</gene>
<evidence type="ECO:0000313" key="3">
    <source>
        <dbReference type="Proteomes" id="UP000199672"/>
    </source>
</evidence>
<organism evidence="2 3">
    <name type="scientific">Flavobacterium phragmitis</name>
    <dbReference type="NCBI Taxonomy" id="739143"/>
    <lineage>
        <taxon>Bacteria</taxon>
        <taxon>Pseudomonadati</taxon>
        <taxon>Bacteroidota</taxon>
        <taxon>Flavobacteriia</taxon>
        <taxon>Flavobacteriales</taxon>
        <taxon>Flavobacteriaceae</taxon>
        <taxon>Flavobacterium</taxon>
    </lineage>
</organism>
<dbReference type="InterPro" id="IPR045155">
    <property type="entry name" value="Beta-lactam_cat"/>
</dbReference>
<dbReference type="SUPFAM" id="SSF56601">
    <property type="entry name" value="beta-lactamase/transpeptidase-like"/>
    <property type="match status" value="1"/>
</dbReference>
<dbReference type="Pfam" id="PF13354">
    <property type="entry name" value="Beta-lactamase2"/>
    <property type="match status" value="1"/>
</dbReference>
<dbReference type="Proteomes" id="UP000199672">
    <property type="component" value="Unassembled WGS sequence"/>
</dbReference>
<dbReference type="GO" id="GO:0030655">
    <property type="term" value="P:beta-lactam antibiotic catabolic process"/>
    <property type="evidence" value="ECO:0007669"/>
    <property type="project" value="InterPro"/>
</dbReference>
<accession>A0A1I1Y0E1</accession>
<feature type="domain" description="Beta-lactamase class A catalytic" evidence="1">
    <location>
        <begin position="66"/>
        <end position="335"/>
    </location>
</feature>
<dbReference type="OrthoDB" id="1884322at2"/>
<name>A0A1I1Y0E1_9FLAO</name>
<keyword evidence="3" id="KW-1185">Reference proteome</keyword>
<proteinExistence type="predicted"/>
<dbReference type="STRING" id="739143.SAMN05216297_12132"/>
<sequence>MYRFLFLFYILCLFSNCKTLKNNPINQVLKSDNNAIKKVAGEPESYELQIIYTAVKRKNNGKVVLTDYKFNVDASNYYYPASTVKLPIAVLALEKLSKMKGVDVNTVFDVNNGESKFSFSDDLRKIFAVSSNEASNDFYELMGRDYINQELKNKGLKEVRIAHRLSAPNSGASETKKISFYKNDGEGITIPSVSDSKITPLKINKILKGKGYYENGKLVNAPMDFSNKNYLPLETLHGIMKRIIFPENFSKKQRFDLSPENRELLLYDMQNLPRNAGYDPSEYYDGYCKFFMFGDTKGAIPSNIKMYNKVGDAYGTLVDCAYIVDEVNEVEFIISATLLINEDQIFNDDTYEYDQIGLPFLGELGRAFYDLNLKEKK</sequence>